<name>A0A3B0SH28_9ZZZZ</name>
<gene>
    <name evidence="11" type="ORF">MNBD_ALPHA01-880</name>
</gene>
<dbReference type="InterPro" id="IPR003369">
    <property type="entry name" value="TatA/B/E"/>
</dbReference>
<dbReference type="GO" id="GO:0008320">
    <property type="term" value="F:protein transmembrane transporter activity"/>
    <property type="evidence" value="ECO:0007669"/>
    <property type="project" value="InterPro"/>
</dbReference>
<reference evidence="11" key="1">
    <citation type="submission" date="2018-06" db="EMBL/GenBank/DDBJ databases">
        <authorList>
            <person name="Zhirakovskaya E."/>
        </authorList>
    </citation>
    <scope>NUCLEOTIDE SEQUENCE</scope>
</reference>
<sequence>MFDIGMIEMFMIVVLAVIVVGPKDLPALLRNIGRFIAKIRSMGQEFQSGLKQIADEVELEEVTRKLNEAGNIPLGDNDVTPDIKPEPEKPPKDPE</sequence>
<keyword evidence="4 10" id="KW-0812">Transmembrane</keyword>
<keyword evidence="2" id="KW-0813">Transport</keyword>
<dbReference type="GO" id="GO:0016020">
    <property type="term" value="C:membrane"/>
    <property type="evidence" value="ECO:0007669"/>
    <property type="project" value="UniProtKB-SubCell"/>
</dbReference>
<evidence type="ECO:0000256" key="9">
    <source>
        <dbReference type="SAM" id="MobiDB-lite"/>
    </source>
</evidence>
<evidence type="ECO:0000313" key="11">
    <source>
        <dbReference type="EMBL" id="VAW00287.1"/>
    </source>
</evidence>
<dbReference type="Pfam" id="PF02416">
    <property type="entry name" value="TatA_B_E"/>
    <property type="match status" value="1"/>
</dbReference>
<evidence type="ECO:0000256" key="6">
    <source>
        <dbReference type="ARBA" id="ARBA00022989"/>
    </source>
</evidence>
<proteinExistence type="predicted"/>
<feature type="region of interest" description="Disordered" evidence="9">
    <location>
        <begin position="68"/>
        <end position="95"/>
    </location>
</feature>
<evidence type="ECO:0000256" key="5">
    <source>
        <dbReference type="ARBA" id="ARBA00022927"/>
    </source>
</evidence>
<organism evidence="11">
    <name type="scientific">hydrothermal vent metagenome</name>
    <dbReference type="NCBI Taxonomy" id="652676"/>
    <lineage>
        <taxon>unclassified sequences</taxon>
        <taxon>metagenomes</taxon>
        <taxon>ecological metagenomes</taxon>
    </lineage>
</organism>
<accession>A0A3B0SH28</accession>
<evidence type="ECO:0000256" key="3">
    <source>
        <dbReference type="ARBA" id="ARBA00022475"/>
    </source>
</evidence>
<dbReference type="Gene3D" id="1.20.5.3310">
    <property type="match status" value="1"/>
</dbReference>
<dbReference type="NCBIfam" id="TIGR01410">
    <property type="entry name" value="tatB"/>
    <property type="match status" value="1"/>
</dbReference>
<feature type="compositionally biased region" description="Basic and acidic residues" evidence="9">
    <location>
        <begin position="81"/>
        <end position="95"/>
    </location>
</feature>
<keyword evidence="6 10" id="KW-1133">Transmembrane helix</keyword>
<evidence type="ECO:0000256" key="1">
    <source>
        <dbReference type="ARBA" id="ARBA00004167"/>
    </source>
</evidence>
<dbReference type="PANTHER" id="PTHR33162">
    <property type="entry name" value="SEC-INDEPENDENT PROTEIN TRANSLOCASE PROTEIN TATA, CHLOROPLASTIC"/>
    <property type="match status" value="1"/>
</dbReference>
<keyword evidence="8 10" id="KW-0472">Membrane</keyword>
<protein>
    <recommendedName>
        <fullName evidence="12">Twin-arginine translocation protein TatB</fullName>
    </recommendedName>
</protein>
<evidence type="ECO:0000256" key="7">
    <source>
        <dbReference type="ARBA" id="ARBA00023010"/>
    </source>
</evidence>
<dbReference type="GO" id="GO:0043953">
    <property type="term" value="P:protein transport by the Tat complex"/>
    <property type="evidence" value="ECO:0007669"/>
    <property type="project" value="InterPro"/>
</dbReference>
<keyword evidence="7" id="KW-0811">Translocation</keyword>
<dbReference type="PRINTS" id="PR01506">
    <property type="entry name" value="TATBPROTEIN"/>
</dbReference>
<evidence type="ECO:0000256" key="2">
    <source>
        <dbReference type="ARBA" id="ARBA00022448"/>
    </source>
</evidence>
<comment type="subcellular location">
    <subcellularLocation>
        <location evidence="1">Membrane</location>
        <topology evidence="1">Single-pass membrane protein</topology>
    </subcellularLocation>
</comment>
<feature type="transmembrane region" description="Helical" evidence="10">
    <location>
        <begin position="6"/>
        <end position="25"/>
    </location>
</feature>
<dbReference type="EMBL" id="UOEJ01000132">
    <property type="protein sequence ID" value="VAW00287.1"/>
    <property type="molecule type" value="Genomic_DNA"/>
</dbReference>
<keyword evidence="3" id="KW-1003">Cell membrane</keyword>
<evidence type="ECO:0000256" key="4">
    <source>
        <dbReference type="ARBA" id="ARBA00022692"/>
    </source>
</evidence>
<dbReference type="InterPro" id="IPR018448">
    <property type="entry name" value="TatB"/>
</dbReference>
<dbReference type="AlphaFoldDB" id="A0A3B0SH28"/>
<evidence type="ECO:0008006" key="12">
    <source>
        <dbReference type="Google" id="ProtNLM"/>
    </source>
</evidence>
<dbReference type="PANTHER" id="PTHR33162:SF1">
    <property type="entry name" value="SEC-INDEPENDENT PROTEIN TRANSLOCASE PROTEIN TATA, CHLOROPLASTIC"/>
    <property type="match status" value="1"/>
</dbReference>
<evidence type="ECO:0000256" key="8">
    <source>
        <dbReference type="ARBA" id="ARBA00023136"/>
    </source>
</evidence>
<evidence type="ECO:0000256" key="10">
    <source>
        <dbReference type="SAM" id="Phobius"/>
    </source>
</evidence>
<keyword evidence="5" id="KW-0653">Protein transport</keyword>